<evidence type="ECO:0000256" key="1">
    <source>
        <dbReference type="ARBA" id="ARBA00004141"/>
    </source>
</evidence>
<feature type="domain" description="SPX" evidence="9">
    <location>
        <begin position="1"/>
        <end position="314"/>
    </location>
</feature>
<evidence type="ECO:0000313" key="10">
    <source>
        <dbReference type="EMBL" id="KAF2072740.1"/>
    </source>
</evidence>
<dbReference type="Pfam" id="PF03124">
    <property type="entry name" value="EXS"/>
    <property type="match status" value="1"/>
</dbReference>
<dbReference type="EMBL" id="AJWJ01000252">
    <property type="protein sequence ID" value="KAF2072740.1"/>
    <property type="molecule type" value="Genomic_DNA"/>
</dbReference>
<gene>
    <name evidence="10" type="ORF">CYY_005956</name>
</gene>
<feature type="domain" description="EXS" evidence="8">
    <location>
        <begin position="568"/>
        <end position="771"/>
    </location>
</feature>
<feature type="transmembrane region" description="Helical" evidence="7">
    <location>
        <begin position="526"/>
        <end position="547"/>
    </location>
</feature>
<evidence type="ECO:0000313" key="11">
    <source>
        <dbReference type="Proteomes" id="UP000695562"/>
    </source>
</evidence>
<keyword evidence="4 7" id="KW-1133">Transmembrane helix</keyword>
<organism evidence="10 11">
    <name type="scientific">Polysphondylium violaceum</name>
    <dbReference type="NCBI Taxonomy" id="133409"/>
    <lineage>
        <taxon>Eukaryota</taxon>
        <taxon>Amoebozoa</taxon>
        <taxon>Evosea</taxon>
        <taxon>Eumycetozoa</taxon>
        <taxon>Dictyostelia</taxon>
        <taxon>Dictyosteliales</taxon>
        <taxon>Dictyosteliaceae</taxon>
        <taxon>Polysphondylium</taxon>
    </lineage>
</organism>
<dbReference type="Proteomes" id="UP000695562">
    <property type="component" value="Unassembled WGS sequence"/>
</dbReference>
<evidence type="ECO:0000256" key="7">
    <source>
        <dbReference type="SAM" id="Phobius"/>
    </source>
</evidence>
<dbReference type="PROSITE" id="PS51380">
    <property type="entry name" value="EXS"/>
    <property type="match status" value="1"/>
</dbReference>
<dbReference type="PANTHER" id="PTHR10783:SF78">
    <property type="entry name" value="SPX AND EXS DOMAIN-CONTAINING PROTEIN 2-RELATED"/>
    <property type="match status" value="1"/>
</dbReference>
<evidence type="ECO:0000259" key="9">
    <source>
        <dbReference type="PROSITE" id="PS51382"/>
    </source>
</evidence>
<comment type="caution">
    <text evidence="10">The sequence shown here is derived from an EMBL/GenBank/DDBJ whole genome shotgun (WGS) entry which is preliminary data.</text>
</comment>
<feature type="transmembrane region" description="Helical" evidence="7">
    <location>
        <begin position="608"/>
        <end position="626"/>
    </location>
</feature>
<dbReference type="AlphaFoldDB" id="A0A8J4PTF7"/>
<dbReference type="InterPro" id="IPR004342">
    <property type="entry name" value="EXS_C"/>
</dbReference>
<feature type="transmembrane region" description="Helical" evidence="7">
    <location>
        <begin position="453"/>
        <end position="472"/>
    </location>
</feature>
<feature type="compositionally biased region" description="Low complexity" evidence="6">
    <location>
        <begin position="150"/>
        <end position="161"/>
    </location>
</feature>
<protein>
    <recommendedName>
        <fullName evidence="12">SPX domain-containing protein</fullName>
    </recommendedName>
</protein>
<feature type="transmembrane region" description="Helical" evidence="7">
    <location>
        <begin position="484"/>
        <end position="505"/>
    </location>
</feature>
<comment type="subcellular location">
    <subcellularLocation>
        <location evidence="1">Membrane</location>
        <topology evidence="1">Multi-pass membrane protein</topology>
    </subcellularLocation>
</comment>
<feature type="compositionally biased region" description="Polar residues" evidence="6">
    <location>
        <begin position="33"/>
        <end position="50"/>
    </location>
</feature>
<evidence type="ECO:0000259" key="8">
    <source>
        <dbReference type="PROSITE" id="PS51380"/>
    </source>
</evidence>
<accession>A0A8J4PTF7</accession>
<proteinExistence type="inferred from homology"/>
<dbReference type="PROSITE" id="PS51382">
    <property type="entry name" value="SPX"/>
    <property type="match status" value="1"/>
</dbReference>
<feature type="transmembrane region" description="Helical" evidence="7">
    <location>
        <begin position="685"/>
        <end position="707"/>
    </location>
</feature>
<dbReference type="GO" id="GO:0016036">
    <property type="term" value="P:cellular response to phosphate starvation"/>
    <property type="evidence" value="ECO:0007669"/>
    <property type="project" value="TreeGrafter"/>
</dbReference>
<keyword evidence="11" id="KW-1185">Reference proteome</keyword>
<feature type="compositionally biased region" description="Basic and acidic residues" evidence="6">
    <location>
        <begin position="169"/>
        <end position="182"/>
    </location>
</feature>
<feature type="transmembrane region" description="Helical" evidence="7">
    <location>
        <begin position="567"/>
        <end position="587"/>
    </location>
</feature>
<dbReference type="GO" id="GO:0005794">
    <property type="term" value="C:Golgi apparatus"/>
    <property type="evidence" value="ECO:0007669"/>
    <property type="project" value="TreeGrafter"/>
</dbReference>
<evidence type="ECO:0000256" key="6">
    <source>
        <dbReference type="SAM" id="MobiDB-lite"/>
    </source>
</evidence>
<name>A0A8J4PTF7_9MYCE</name>
<dbReference type="PANTHER" id="PTHR10783">
    <property type="entry name" value="XENOTROPIC AND POLYTROPIC RETROVIRUS RECEPTOR 1-RELATED"/>
    <property type="match status" value="1"/>
</dbReference>
<feature type="compositionally biased region" description="Low complexity" evidence="6">
    <location>
        <begin position="87"/>
        <end position="118"/>
    </location>
</feature>
<sequence>MKFRDHLTGNILDHWRDKYIEYEYLKSLMGEGSSTATSPLFSPPLRSTPSVVDADGDSIIPIPVGRTSDIDGDSNGGADTSAQDRLSTNSIHSSNSRNSINSSSSSSSSSSSNNINSSTEQMLSSEEKHADSSSSSSLTEDEGTPKPNRHNPISPKHNNNSNHHHHQSNKKDNPDTEIEMKVRKPKLKKSISIKIEKFLDNRKSKSNDKQCYEGETFQEGFLAQLDKVNHFFIDRFTKFKKKTVELCNMIQFLSSNSELRTNRNINYVRQQFIYNSQNLTILLNYRKINMEGFEKLLKKLETKNQILSIHLNTIYQNKSVVTDDCSSVKHADQVKQIFSRFFTGNNQKMANSQLNQNIDKEKDGKWLIFQIGLLMGLSIVLGSLVIYNYRFYYPHDSPPPDSALGWLLFRITLLPILLGTSFSIMSLFWERAGINYEFIFELKPDASRSSIKYFRGGMVFIFFWLLCLYFYIDTSSYIQKIPPISFPILFMLVSLFVGIMPFPIFEMSTRFWILKRIGKVISAPFVPVRFSDFFMSVQLLSLGEFLFNIQSMVCIFNKSGLDPSEAHFCTQSAFFAFPLLNALPYYWRVMQCFRRYYETRRFFPHMTSAIRSIISIIVLILSYIALQTSETNNWNIIKLIWFNFNILGSFYKWYADMAVDWGFLLNFKTNKAWPLREKLLYKKKIIYYIAMILDLFLRFLWLLVFAIRKGTLHRLDNPVFLFFFSMGEVIWASQFIYFRVESEHCLAADHYSTFYDIPIPFSEQYNLYIAEKQKQSLQKQKLTQKDSKASLEKQDSVELNDLLNIKS</sequence>
<keyword evidence="5 7" id="KW-0472">Membrane</keyword>
<dbReference type="GO" id="GO:0006817">
    <property type="term" value="P:phosphate ion transport"/>
    <property type="evidence" value="ECO:0007669"/>
    <property type="project" value="TreeGrafter"/>
</dbReference>
<feature type="transmembrane region" description="Helical" evidence="7">
    <location>
        <begin position="407"/>
        <end position="429"/>
    </location>
</feature>
<reference evidence="10" key="1">
    <citation type="submission" date="2020-01" db="EMBL/GenBank/DDBJ databases">
        <title>Development of genomics and gene disruption for Polysphondylium violaceum indicates a role for the polyketide synthase stlB in stalk morphogenesis.</title>
        <authorList>
            <person name="Narita B."/>
            <person name="Kawabe Y."/>
            <person name="Kin K."/>
            <person name="Saito T."/>
            <person name="Gibbs R."/>
            <person name="Kuspa A."/>
            <person name="Muzny D."/>
            <person name="Queller D."/>
            <person name="Richards S."/>
            <person name="Strassman J."/>
            <person name="Sucgang R."/>
            <person name="Worley K."/>
            <person name="Schaap P."/>
        </authorList>
    </citation>
    <scope>NUCLEOTIDE SEQUENCE</scope>
    <source>
        <strain evidence="10">QSvi11</strain>
    </source>
</reference>
<feature type="region of interest" description="Disordered" evidence="6">
    <location>
        <begin position="33"/>
        <end position="185"/>
    </location>
</feature>
<evidence type="ECO:0000256" key="5">
    <source>
        <dbReference type="ARBA" id="ARBA00023136"/>
    </source>
</evidence>
<feature type="transmembrane region" description="Helical" evidence="7">
    <location>
        <begin position="719"/>
        <end position="738"/>
    </location>
</feature>
<dbReference type="InterPro" id="IPR004331">
    <property type="entry name" value="SPX_dom"/>
</dbReference>
<dbReference type="GO" id="GO:0005886">
    <property type="term" value="C:plasma membrane"/>
    <property type="evidence" value="ECO:0007669"/>
    <property type="project" value="TreeGrafter"/>
</dbReference>
<evidence type="ECO:0008006" key="12">
    <source>
        <dbReference type="Google" id="ProtNLM"/>
    </source>
</evidence>
<dbReference type="OrthoDB" id="9970435at2759"/>
<feature type="compositionally biased region" description="Polar residues" evidence="6">
    <location>
        <begin position="77"/>
        <end position="86"/>
    </location>
</feature>
<keyword evidence="3 7" id="KW-0812">Transmembrane</keyword>
<evidence type="ECO:0000256" key="2">
    <source>
        <dbReference type="ARBA" id="ARBA00009665"/>
    </source>
</evidence>
<comment type="similarity">
    <text evidence="2">Belongs to the SYG1 (TC 2.A.94) family.</text>
</comment>
<dbReference type="GO" id="GO:0000822">
    <property type="term" value="F:inositol hexakisphosphate binding"/>
    <property type="evidence" value="ECO:0007669"/>
    <property type="project" value="TreeGrafter"/>
</dbReference>
<evidence type="ECO:0000256" key="3">
    <source>
        <dbReference type="ARBA" id="ARBA00022692"/>
    </source>
</evidence>
<evidence type="ECO:0000256" key="4">
    <source>
        <dbReference type="ARBA" id="ARBA00022989"/>
    </source>
</evidence>
<feature type="transmembrane region" description="Helical" evidence="7">
    <location>
        <begin position="366"/>
        <end position="387"/>
    </location>
</feature>
<dbReference type="Pfam" id="PF03105">
    <property type="entry name" value="SPX"/>
    <property type="match status" value="1"/>
</dbReference>